<accession>A0A8J5QX47</accession>
<feature type="region of interest" description="Disordered" evidence="1">
    <location>
        <begin position="120"/>
        <end position="237"/>
    </location>
</feature>
<dbReference type="GeneID" id="73469430"/>
<evidence type="ECO:0008006" key="4">
    <source>
        <dbReference type="Google" id="ProtNLM"/>
    </source>
</evidence>
<dbReference type="Proteomes" id="UP000694255">
    <property type="component" value="Unassembled WGS sequence"/>
</dbReference>
<dbReference type="AlphaFoldDB" id="A0A8J5QX47"/>
<evidence type="ECO:0000256" key="1">
    <source>
        <dbReference type="SAM" id="MobiDB-lite"/>
    </source>
</evidence>
<reference evidence="2 3" key="1">
    <citation type="journal article" date="2021" name="DNA Res.">
        <title>Genome analysis of Candida subhashii reveals its hybrid nature and dual mitochondrial genome conformations.</title>
        <authorList>
            <person name="Mixao V."/>
            <person name="Hegedusova E."/>
            <person name="Saus E."/>
            <person name="Pryszcz L.P."/>
            <person name="Cillingova A."/>
            <person name="Nosek J."/>
            <person name="Gabaldon T."/>
        </authorList>
    </citation>
    <scope>NUCLEOTIDE SEQUENCE [LARGE SCALE GENOMIC DNA]</scope>
    <source>
        <strain evidence="2 3">CBS 10753</strain>
    </source>
</reference>
<proteinExistence type="predicted"/>
<gene>
    <name evidence="2" type="ORF">J8A68_002629</name>
</gene>
<dbReference type="EMBL" id="JAGSYN010000115">
    <property type="protein sequence ID" value="KAG7663880.1"/>
    <property type="molecule type" value="Genomic_DNA"/>
</dbReference>
<evidence type="ECO:0000313" key="2">
    <source>
        <dbReference type="EMBL" id="KAG7663880.1"/>
    </source>
</evidence>
<feature type="compositionally biased region" description="Basic and acidic residues" evidence="1">
    <location>
        <begin position="143"/>
        <end position="193"/>
    </location>
</feature>
<comment type="caution">
    <text evidence="2">The sequence shown here is derived from an EMBL/GenBank/DDBJ whole genome shotgun (WGS) entry which is preliminary data.</text>
</comment>
<keyword evidence="3" id="KW-1185">Reference proteome</keyword>
<feature type="compositionally biased region" description="Low complexity" evidence="1">
    <location>
        <begin position="194"/>
        <end position="208"/>
    </location>
</feature>
<feature type="compositionally biased region" description="Basic and acidic residues" evidence="1">
    <location>
        <begin position="120"/>
        <end position="133"/>
    </location>
</feature>
<feature type="non-terminal residue" evidence="2">
    <location>
        <position position="1"/>
    </location>
</feature>
<dbReference type="RefSeq" id="XP_049264112.1">
    <property type="nucleotide sequence ID" value="XM_049406400.1"/>
</dbReference>
<dbReference type="OrthoDB" id="4092858at2759"/>
<evidence type="ECO:0000313" key="3">
    <source>
        <dbReference type="Proteomes" id="UP000694255"/>
    </source>
</evidence>
<protein>
    <recommendedName>
        <fullName evidence="4">Mediator of RNA polymerase II transcription subunit 2</fullName>
    </recommendedName>
</protein>
<dbReference type="Pfam" id="PF11214">
    <property type="entry name" value="Med2"/>
    <property type="match status" value="1"/>
</dbReference>
<feature type="compositionally biased region" description="Polar residues" evidence="1">
    <location>
        <begin position="226"/>
        <end position="237"/>
    </location>
</feature>
<sequence>ANLQTKLDNSLLDILKTSGIIFEILNNNKSQSNLLTGPNNQLITPTITNQLQSQISKFDEILDETLSKFNDAKWCIEQMLENKQRQEELKLKEEMEKQRRLKEEEERKIKEEQERILREQEEKRKKEEEEAKAKAAAAAAAKAKAEEEVRLKREQAEREQEQERQRQQKQRENEEQKRQQELQKQQEEQRKQQEAAAQQQQQQQQKQQSFSGFDEFISPGFDLGELSNTNQNPSDILSSMNFNDLNLDMPTGAGSGNDNNDEANALVGGLENNGDDMDLDMNNLLGTDESILDGLNMSLLDSGMDGTNNAPMPNDDEFDVDNFLNQFGGND</sequence>
<dbReference type="InterPro" id="IPR021017">
    <property type="entry name" value="Mediator_Med2_fun"/>
</dbReference>
<organism evidence="2 3">
    <name type="scientific">[Candida] subhashii</name>
    <dbReference type="NCBI Taxonomy" id="561895"/>
    <lineage>
        <taxon>Eukaryota</taxon>
        <taxon>Fungi</taxon>
        <taxon>Dikarya</taxon>
        <taxon>Ascomycota</taxon>
        <taxon>Saccharomycotina</taxon>
        <taxon>Pichiomycetes</taxon>
        <taxon>Debaryomycetaceae</taxon>
        <taxon>Spathaspora</taxon>
    </lineage>
</organism>
<name>A0A8J5QX47_9ASCO</name>